<sequence length="165" mass="18575">MAEGSTSAATGSPWESMITRIVGLLVELESLRQQITALNSSIEELVERFDFMGRMSTSSIEELTSLRERGAMEEEAAIDTYNERGRKLLSEVEVSKRLEEMETVRVGSGCRREEEEAEVCAVCMEGLETGCEVKLLACSHKYHRDCIGSWMAYKNLCPLCRCNLY</sequence>
<evidence type="ECO:0000256" key="3">
    <source>
        <dbReference type="ARBA" id="ARBA00022833"/>
    </source>
</evidence>
<evidence type="ECO:0000256" key="1">
    <source>
        <dbReference type="ARBA" id="ARBA00022723"/>
    </source>
</evidence>
<dbReference type="PANTHER" id="PTHR45931:SF3">
    <property type="entry name" value="RING ZINC FINGER-CONTAINING PROTEIN"/>
    <property type="match status" value="1"/>
</dbReference>
<organism evidence="6">
    <name type="scientific">Nymphaea colorata</name>
    <name type="common">pocket water lily</name>
    <dbReference type="NCBI Taxonomy" id="210225"/>
    <lineage>
        <taxon>Eukaryota</taxon>
        <taxon>Viridiplantae</taxon>
        <taxon>Streptophyta</taxon>
        <taxon>Embryophyta</taxon>
        <taxon>Tracheophyta</taxon>
        <taxon>Spermatophyta</taxon>
        <taxon>Magnoliopsida</taxon>
        <taxon>Nymphaeales</taxon>
        <taxon>Nymphaeaceae</taxon>
        <taxon>Nymphaea</taxon>
    </lineage>
</organism>
<protein>
    <recommendedName>
        <fullName evidence="5">RING-type domain-containing protein</fullName>
    </recommendedName>
</protein>
<reference evidence="6" key="1">
    <citation type="submission" date="2019-09" db="EMBL/GenBank/DDBJ databases">
        <authorList>
            <person name="Zhang L."/>
        </authorList>
    </citation>
    <scope>NUCLEOTIDE SEQUENCE</scope>
</reference>
<dbReference type="GO" id="GO:0061630">
    <property type="term" value="F:ubiquitin protein ligase activity"/>
    <property type="evidence" value="ECO:0007669"/>
    <property type="project" value="TreeGrafter"/>
</dbReference>
<dbReference type="InterPro" id="IPR051834">
    <property type="entry name" value="RING_finger_E3_ligase"/>
</dbReference>
<dbReference type="PANTHER" id="PTHR45931">
    <property type="entry name" value="SI:CH211-59O9.10"/>
    <property type="match status" value="1"/>
</dbReference>
<dbReference type="GO" id="GO:0005634">
    <property type="term" value="C:nucleus"/>
    <property type="evidence" value="ECO:0007669"/>
    <property type="project" value="TreeGrafter"/>
</dbReference>
<dbReference type="GO" id="GO:0008270">
    <property type="term" value="F:zinc ion binding"/>
    <property type="evidence" value="ECO:0007669"/>
    <property type="project" value="UniProtKB-KW"/>
</dbReference>
<gene>
    <name evidence="6" type="ORF">NYM_LOCUS18284</name>
</gene>
<dbReference type="Gramene" id="NC4G0237160.1">
    <property type="protein sequence ID" value="NC4G0237160.1:cds"/>
    <property type="gene ID" value="NC4G0237160"/>
</dbReference>
<keyword evidence="2 4" id="KW-0863">Zinc-finger</keyword>
<name>A0A5K1D0S5_9MAGN</name>
<dbReference type="AlphaFoldDB" id="A0A5K1D0S5"/>
<feature type="domain" description="RING-type" evidence="5">
    <location>
        <begin position="120"/>
        <end position="161"/>
    </location>
</feature>
<dbReference type="InterPro" id="IPR001841">
    <property type="entry name" value="Znf_RING"/>
</dbReference>
<evidence type="ECO:0000313" key="6">
    <source>
        <dbReference type="EMBL" id="VVW32428.1"/>
    </source>
</evidence>
<dbReference type="SUPFAM" id="SSF57850">
    <property type="entry name" value="RING/U-box"/>
    <property type="match status" value="1"/>
</dbReference>
<evidence type="ECO:0000256" key="2">
    <source>
        <dbReference type="ARBA" id="ARBA00022771"/>
    </source>
</evidence>
<dbReference type="GO" id="GO:0006511">
    <property type="term" value="P:ubiquitin-dependent protein catabolic process"/>
    <property type="evidence" value="ECO:0007669"/>
    <property type="project" value="TreeGrafter"/>
</dbReference>
<dbReference type="PROSITE" id="PS50089">
    <property type="entry name" value="ZF_RING_2"/>
    <property type="match status" value="1"/>
</dbReference>
<keyword evidence="1" id="KW-0479">Metal-binding</keyword>
<dbReference type="SMART" id="SM00184">
    <property type="entry name" value="RING"/>
    <property type="match status" value="1"/>
</dbReference>
<dbReference type="Gene3D" id="3.30.40.10">
    <property type="entry name" value="Zinc/RING finger domain, C3HC4 (zinc finger)"/>
    <property type="match status" value="1"/>
</dbReference>
<evidence type="ECO:0000259" key="5">
    <source>
        <dbReference type="PROSITE" id="PS50089"/>
    </source>
</evidence>
<keyword evidence="3" id="KW-0862">Zinc</keyword>
<dbReference type="EMBL" id="LR721782">
    <property type="protein sequence ID" value="VVW32428.1"/>
    <property type="molecule type" value="Genomic_DNA"/>
</dbReference>
<dbReference type="InterPro" id="IPR013083">
    <property type="entry name" value="Znf_RING/FYVE/PHD"/>
</dbReference>
<accession>A0A5K1D0S5</accession>
<dbReference type="Pfam" id="PF13639">
    <property type="entry name" value="zf-RING_2"/>
    <property type="match status" value="1"/>
</dbReference>
<proteinExistence type="predicted"/>
<evidence type="ECO:0000256" key="4">
    <source>
        <dbReference type="PROSITE-ProRule" id="PRU00175"/>
    </source>
</evidence>